<organism evidence="10 11">
    <name type="scientific">Pseudomonas matsuisoli</name>
    <dbReference type="NCBI Taxonomy" id="1515666"/>
    <lineage>
        <taxon>Bacteria</taxon>
        <taxon>Pseudomonadati</taxon>
        <taxon>Pseudomonadota</taxon>
        <taxon>Gammaproteobacteria</taxon>
        <taxon>Pseudomonadales</taxon>
        <taxon>Pseudomonadaceae</taxon>
        <taxon>Pseudomonas</taxon>
    </lineage>
</organism>
<dbReference type="InterPro" id="IPR054542">
    <property type="entry name" value="Cys_met_metab_PP"/>
</dbReference>
<dbReference type="AlphaFoldDB" id="A0A917Q1R7"/>
<dbReference type="Gene3D" id="3.40.640.10">
    <property type="entry name" value="Type I PLP-dependent aspartate aminotransferase-like (Major domain)"/>
    <property type="match status" value="1"/>
</dbReference>
<comment type="catalytic activity">
    <reaction evidence="6">
        <text>L,L-cystathionine + H2O = L-homocysteine + pyruvate + NH4(+)</text>
        <dbReference type="Rhea" id="RHEA:13965"/>
        <dbReference type="ChEBI" id="CHEBI:15361"/>
        <dbReference type="ChEBI" id="CHEBI:15377"/>
        <dbReference type="ChEBI" id="CHEBI:28938"/>
        <dbReference type="ChEBI" id="CHEBI:58161"/>
        <dbReference type="ChEBI" id="CHEBI:58199"/>
    </reaction>
</comment>
<evidence type="ECO:0000256" key="7">
    <source>
        <dbReference type="ARBA" id="ARBA00047625"/>
    </source>
</evidence>
<comment type="similarity">
    <text evidence="2 9">Belongs to the trans-sulfuration enzymes family.</text>
</comment>
<comment type="cofactor">
    <cofactor evidence="1 9">
        <name>pyridoxal 5'-phosphate</name>
        <dbReference type="ChEBI" id="CHEBI:597326"/>
    </cofactor>
</comment>
<evidence type="ECO:0000256" key="8">
    <source>
        <dbReference type="PIRSR" id="PIRSR001434-2"/>
    </source>
</evidence>
<evidence type="ECO:0000256" key="3">
    <source>
        <dbReference type="ARBA" id="ARBA00022898"/>
    </source>
</evidence>
<dbReference type="RefSeq" id="WP_188984739.1">
    <property type="nucleotide sequence ID" value="NZ_BMPO01000008.1"/>
</dbReference>
<dbReference type="PROSITE" id="PS00868">
    <property type="entry name" value="CYS_MET_METAB_PP"/>
    <property type="match status" value="1"/>
</dbReference>
<dbReference type="SUPFAM" id="SSF53383">
    <property type="entry name" value="PLP-dependent transferases"/>
    <property type="match status" value="1"/>
</dbReference>
<dbReference type="GO" id="GO:0019450">
    <property type="term" value="P:L-cysteine catabolic process to pyruvate"/>
    <property type="evidence" value="ECO:0007669"/>
    <property type="project" value="TreeGrafter"/>
</dbReference>
<proteinExistence type="inferred from homology"/>
<dbReference type="NCBIfam" id="TIGR01324">
    <property type="entry name" value="cysta_beta_ly_B"/>
    <property type="match status" value="1"/>
</dbReference>
<dbReference type="InterPro" id="IPR006233">
    <property type="entry name" value="Cys_b_lyase_bac"/>
</dbReference>
<dbReference type="Proteomes" id="UP000635983">
    <property type="component" value="Unassembled WGS sequence"/>
</dbReference>
<reference evidence="10" key="1">
    <citation type="journal article" date="2014" name="Int. J. Syst. Evol. Microbiol.">
        <title>Complete genome sequence of Corynebacterium casei LMG S-19264T (=DSM 44701T), isolated from a smear-ripened cheese.</title>
        <authorList>
            <consortium name="US DOE Joint Genome Institute (JGI-PGF)"/>
            <person name="Walter F."/>
            <person name="Albersmeier A."/>
            <person name="Kalinowski J."/>
            <person name="Ruckert C."/>
        </authorList>
    </citation>
    <scope>NUCLEOTIDE SEQUENCE</scope>
    <source>
        <strain evidence="10">JCM 30078</strain>
    </source>
</reference>
<dbReference type="GO" id="GO:0047804">
    <property type="term" value="F:cysteine-S-conjugate beta-lyase activity"/>
    <property type="evidence" value="ECO:0007669"/>
    <property type="project" value="UniProtKB-EC"/>
</dbReference>
<evidence type="ECO:0000256" key="6">
    <source>
        <dbReference type="ARBA" id="ARBA00047517"/>
    </source>
</evidence>
<dbReference type="GO" id="GO:0030170">
    <property type="term" value="F:pyridoxal phosphate binding"/>
    <property type="evidence" value="ECO:0007669"/>
    <property type="project" value="InterPro"/>
</dbReference>
<dbReference type="EMBL" id="BMPO01000008">
    <property type="protein sequence ID" value="GGK04872.1"/>
    <property type="molecule type" value="Genomic_DNA"/>
</dbReference>
<keyword evidence="11" id="KW-1185">Reference proteome</keyword>
<dbReference type="PIRSF" id="PIRSF001434">
    <property type="entry name" value="CGS"/>
    <property type="match status" value="1"/>
</dbReference>
<sequence length="389" mass="42772">MPNDRKLHTDTRIVHAGRDFDSGIGRPFNPPVVRWSSVLFDNLKRMRETESRGQLSYGANGNPTAQALEAFVTELEGGHGTRLYATGLAAIAQMFQSYLRPGDHVLITDAVYGPVRRLANNFLAPFGIEFEYFAADGCDIESLIRPNTAMVYAEVPGSLAFEMCDLPALSTLCKRHDILLAVDNTWGSGVLYRPLQLGADISVMALTKYIAGHSDVMMGSVTTTEACWETLTRMNTAVGNTVSPDDAYLVLRGARTVRARLAMHQQHALQVAEWLQARPEVARVLHPALPDDPSHALWQRDFSGANGLLSFEFKQRDPEVIDRFVAALKLFGIGYSWGGFESLVSVVTTRGTRSVADWSTHGPMLRLHVGLENPDDLIRDLEAGFAAIG</sequence>
<dbReference type="PANTHER" id="PTHR43500">
    <property type="entry name" value="CYSTATHIONINE BETA-LYASE-RELATED"/>
    <property type="match status" value="1"/>
</dbReference>
<dbReference type="InterPro" id="IPR015422">
    <property type="entry name" value="PyrdxlP-dep_Trfase_small"/>
</dbReference>
<gene>
    <name evidence="10" type="ORF">GCM10009304_33680</name>
</gene>
<accession>A0A917Q1R7</accession>
<dbReference type="GO" id="GO:0019346">
    <property type="term" value="P:transsulfuration"/>
    <property type="evidence" value="ECO:0007669"/>
    <property type="project" value="InterPro"/>
</dbReference>
<comment type="pathway">
    <text evidence="5">Amino-acid biosynthesis; L-methionine biosynthesis via de novo pathway; L-homocysteine from L-cystathionine: step 1/1.</text>
</comment>
<dbReference type="PANTHER" id="PTHR43500:SF1">
    <property type="entry name" value="CYSTATHIONINE BETA-LYASE-RELATED"/>
    <property type="match status" value="1"/>
</dbReference>
<comment type="caution">
    <text evidence="10">The sequence shown here is derived from an EMBL/GenBank/DDBJ whole genome shotgun (WGS) entry which is preliminary data.</text>
</comment>
<keyword evidence="3 8" id="KW-0663">Pyridoxal phosphate</keyword>
<dbReference type="InterPro" id="IPR015424">
    <property type="entry name" value="PyrdxlP-dep_Trfase"/>
</dbReference>
<comment type="catalytic activity">
    <reaction evidence="7">
        <text>an S-substituted L-cysteine + H2O = a thiol + pyruvate + NH4(+)</text>
        <dbReference type="Rhea" id="RHEA:18121"/>
        <dbReference type="ChEBI" id="CHEBI:15361"/>
        <dbReference type="ChEBI" id="CHEBI:15377"/>
        <dbReference type="ChEBI" id="CHEBI:28938"/>
        <dbReference type="ChEBI" id="CHEBI:29256"/>
        <dbReference type="ChEBI" id="CHEBI:58717"/>
        <dbReference type="EC" id="4.4.1.13"/>
    </reaction>
</comment>
<evidence type="ECO:0000313" key="10">
    <source>
        <dbReference type="EMBL" id="GGK04872.1"/>
    </source>
</evidence>
<dbReference type="InterPro" id="IPR000277">
    <property type="entry name" value="Cys/Met-Metab_PyrdxlP-dep_enz"/>
</dbReference>
<dbReference type="FunFam" id="3.40.640.10:FF:000046">
    <property type="entry name" value="Cystathionine gamma-lyase"/>
    <property type="match status" value="1"/>
</dbReference>
<evidence type="ECO:0000256" key="2">
    <source>
        <dbReference type="ARBA" id="ARBA00009077"/>
    </source>
</evidence>
<dbReference type="Pfam" id="PF01053">
    <property type="entry name" value="Cys_Met_Meta_PP"/>
    <property type="match status" value="1"/>
</dbReference>
<evidence type="ECO:0000256" key="5">
    <source>
        <dbReference type="ARBA" id="ARBA00046315"/>
    </source>
</evidence>
<evidence type="ECO:0000256" key="1">
    <source>
        <dbReference type="ARBA" id="ARBA00001933"/>
    </source>
</evidence>
<name>A0A917Q1R7_9PSED</name>
<protein>
    <submittedName>
        <fullName evidence="10">Cystathionine beta-lyase</fullName>
    </submittedName>
</protein>
<evidence type="ECO:0000256" key="9">
    <source>
        <dbReference type="RuleBase" id="RU362118"/>
    </source>
</evidence>
<dbReference type="Gene3D" id="3.90.1150.10">
    <property type="entry name" value="Aspartate Aminotransferase, domain 1"/>
    <property type="match status" value="1"/>
</dbReference>
<evidence type="ECO:0000256" key="4">
    <source>
        <dbReference type="ARBA" id="ARBA00023239"/>
    </source>
</evidence>
<dbReference type="InterPro" id="IPR015421">
    <property type="entry name" value="PyrdxlP-dep_Trfase_major"/>
</dbReference>
<reference evidence="10" key="2">
    <citation type="submission" date="2020-09" db="EMBL/GenBank/DDBJ databases">
        <authorList>
            <person name="Sun Q."/>
            <person name="Ohkuma M."/>
        </authorList>
    </citation>
    <scope>NUCLEOTIDE SEQUENCE</scope>
    <source>
        <strain evidence="10">JCM 30078</strain>
    </source>
</reference>
<evidence type="ECO:0000313" key="11">
    <source>
        <dbReference type="Proteomes" id="UP000635983"/>
    </source>
</evidence>
<keyword evidence="4" id="KW-0456">Lyase</keyword>
<feature type="modified residue" description="N6-(pyridoxal phosphate)lysine" evidence="8">
    <location>
        <position position="208"/>
    </location>
</feature>